<evidence type="ECO:0000313" key="3">
    <source>
        <dbReference type="Proteomes" id="UP001500730"/>
    </source>
</evidence>
<proteinExistence type="predicted"/>
<keyword evidence="1" id="KW-0472">Membrane</keyword>
<comment type="caution">
    <text evidence="2">The sequence shown here is derived from an EMBL/GenBank/DDBJ whole genome shotgun (WGS) entry which is preliminary data.</text>
</comment>
<feature type="transmembrane region" description="Helical" evidence="1">
    <location>
        <begin position="95"/>
        <end position="114"/>
    </location>
</feature>
<evidence type="ECO:0000256" key="1">
    <source>
        <dbReference type="SAM" id="Phobius"/>
    </source>
</evidence>
<feature type="transmembrane region" description="Helical" evidence="1">
    <location>
        <begin position="54"/>
        <end position="75"/>
    </location>
</feature>
<organism evidence="2 3">
    <name type="scientific">Terrabacter carboxydivorans</name>
    <dbReference type="NCBI Taxonomy" id="619730"/>
    <lineage>
        <taxon>Bacteria</taxon>
        <taxon>Bacillati</taxon>
        <taxon>Actinomycetota</taxon>
        <taxon>Actinomycetes</taxon>
        <taxon>Micrococcales</taxon>
        <taxon>Intrasporangiaceae</taxon>
        <taxon>Terrabacter</taxon>
    </lineage>
</organism>
<sequence>MTMTTRATARQRDLAERLVTGARWPHLWSRLRLLMQVMGMIEMIAMIVGSSSTAAAWTVHLVVSAVIGAGVGLVLDSRGTSVPMGSAQSHLRRLWWILGPLLLMPARLGVPVLAVTPDAWKSMMGHLIFGAV</sequence>
<gene>
    <name evidence="2" type="ORF">GCM10009858_46010</name>
</gene>
<feature type="transmembrane region" description="Helical" evidence="1">
    <location>
        <begin position="31"/>
        <end position="48"/>
    </location>
</feature>
<dbReference type="Proteomes" id="UP001500730">
    <property type="component" value="Unassembled WGS sequence"/>
</dbReference>
<evidence type="ECO:0000313" key="2">
    <source>
        <dbReference type="EMBL" id="GAA2502650.1"/>
    </source>
</evidence>
<keyword evidence="3" id="KW-1185">Reference proteome</keyword>
<keyword evidence="1" id="KW-0812">Transmembrane</keyword>
<reference evidence="3" key="1">
    <citation type="journal article" date="2019" name="Int. J. Syst. Evol. Microbiol.">
        <title>The Global Catalogue of Microorganisms (GCM) 10K type strain sequencing project: providing services to taxonomists for standard genome sequencing and annotation.</title>
        <authorList>
            <consortium name="The Broad Institute Genomics Platform"/>
            <consortium name="The Broad Institute Genome Sequencing Center for Infectious Disease"/>
            <person name="Wu L."/>
            <person name="Ma J."/>
        </authorList>
    </citation>
    <scope>NUCLEOTIDE SEQUENCE [LARGE SCALE GENOMIC DNA]</scope>
    <source>
        <strain evidence="3">JCM 16259</strain>
    </source>
</reference>
<name>A0ABP5ZQ93_9MICO</name>
<keyword evidence="1" id="KW-1133">Transmembrane helix</keyword>
<dbReference type="RefSeq" id="WP_344257444.1">
    <property type="nucleotide sequence ID" value="NZ_BAAARE010000039.1"/>
</dbReference>
<accession>A0ABP5ZQ93</accession>
<protein>
    <submittedName>
        <fullName evidence="2">Uncharacterized protein</fullName>
    </submittedName>
</protein>
<dbReference type="EMBL" id="BAAARE010000039">
    <property type="protein sequence ID" value="GAA2502650.1"/>
    <property type="molecule type" value="Genomic_DNA"/>
</dbReference>